<dbReference type="InterPro" id="IPR025855">
    <property type="entry name" value="Replic_Relax"/>
</dbReference>
<organism evidence="1 2">
    <name type="scientific">Virgibacillus kapii</name>
    <dbReference type="NCBI Taxonomy" id="1638645"/>
    <lineage>
        <taxon>Bacteria</taxon>
        <taxon>Bacillati</taxon>
        <taxon>Bacillota</taxon>
        <taxon>Bacilli</taxon>
        <taxon>Bacillales</taxon>
        <taxon>Bacillaceae</taxon>
        <taxon>Virgibacillus</taxon>
    </lineage>
</organism>
<reference evidence="2" key="1">
    <citation type="journal article" date="2019" name="Int. J. Syst. Evol. Microbiol.">
        <title>The Global Catalogue of Microorganisms (GCM) 10K type strain sequencing project: providing services to taxonomists for standard genome sequencing and annotation.</title>
        <authorList>
            <consortium name="The Broad Institute Genomics Platform"/>
            <consortium name="The Broad Institute Genome Sequencing Center for Infectious Disease"/>
            <person name="Wu L."/>
            <person name="Ma J."/>
        </authorList>
    </citation>
    <scope>NUCLEOTIDE SEQUENCE [LARGE SCALE GENOMIC DNA]</scope>
    <source>
        <strain evidence="2">JCM 30071</strain>
    </source>
</reference>
<accession>A0ABQ2DLA8</accession>
<proteinExistence type="predicted"/>
<gene>
    <name evidence="1" type="ORF">GCM10007111_25370</name>
</gene>
<evidence type="ECO:0000313" key="1">
    <source>
        <dbReference type="EMBL" id="GGJ62178.1"/>
    </source>
</evidence>
<dbReference type="Proteomes" id="UP000634435">
    <property type="component" value="Unassembled WGS sequence"/>
</dbReference>
<sequence>MLAQQMKRQTREDQILLRLDKMNFLTSKQLNELEPLAGIRNTQRILSEMEKDRLLLSMRMEQKVYYMSNRGKERIGSTQPDLKKNKIVHTLMRNDLYIKLGMPPDWKNEAPLNWGDNKIIPDAVYKLHGEFQFIEIDNKQTMKTNIEKIKKYKELSKVIFNQYKHHPALIWYTLSGLRHRKLKEICETLGVKYRIYGNM</sequence>
<dbReference type="RefSeq" id="WP_188943360.1">
    <property type="nucleotide sequence ID" value="NZ_BMPN01000003.1"/>
</dbReference>
<protein>
    <recommendedName>
        <fullName evidence="3">Replication-relaxation</fullName>
    </recommendedName>
</protein>
<keyword evidence="2" id="KW-1185">Reference proteome</keyword>
<comment type="caution">
    <text evidence="1">The sequence shown here is derived from an EMBL/GenBank/DDBJ whole genome shotgun (WGS) entry which is preliminary data.</text>
</comment>
<name>A0ABQ2DLA8_9BACI</name>
<evidence type="ECO:0008006" key="3">
    <source>
        <dbReference type="Google" id="ProtNLM"/>
    </source>
</evidence>
<evidence type="ECO:0000313" key="2">
    <source>
        <dbReference type="Proteomes" id="UP000634435"/>
    </source>
</evidence>
<dbReference type="EMBL" id="BMPN01000003">
    <property type="protein sequence ID" value="GGJ62178.1"/>
    <property type="molecule type" value="Genomic_DNA"/>
</dbReference>
<dbReference type="Pfam" id="PF13814">
    <property type="entry name" value="Replic_Relax"/>
    <property type="match status" value="1"/>
</dbReference>